<feature type="compositionally biased region" description="Basic and acidic residues" evidence="1">
    <location>
        <begin position="705"/>
        <end position="716"/>
    </location>
</feature>
<feature type="compositionally biased region" description="Basic and acidic residues" evidence="1">
    <location>
        <begin position="531"/>
        <end position="543"/>
    </location>
</feature>
<reference evidence="4" key="1">
    <citation type="journal article" date="2021" name="Proc. Natl. Acad. Sci. U.S.A.">
        <title>Three genomes in the algal genus Volvox reveal the fate of a haploid sex-determining region after a transition to homothallism.</title>
        <authorList>
            <person name="Yamamoto K."/>
            <person name="Hamaji T."/>
            <person name="Kawai-Toyooka H."/>
            <person name="Matsuzaki R."/>
            <person name="Takahashi F."/>
            <person name="Nishimura Y."/>
            <person name="Kawachi M."/>
            <person name="Noguchi H."/>
            <person name="Minakuchi Y."/>
            <person name="Umen J.G."/>
            <person name="Toyoda A."/>
            <person name="Nozaki H."/>
        </authorList>
    </citation>
    <scope>NUCLEOTIDE SEQUENCE</scope>
    <source>
        <strain evidence="4">NIES-3785</strain>
        <strain evidence="3">NIES-3786</strain>
    </source>
</reference>
<dbReference type="InterPro" id="IPR000467">
    <property type="entry name" value="G_patch_dom"/>
</dbReference>
<dbReference type="Pfam" id="PF01585">
    <property type="entry name" value="G-patch"/>
    <property type="match status" value="1"/>
</dbReference>
<feature type="compositionally biased region" description="Basic residues" evidence="1">
    <location>
        <begin position="270"/>
        <end position="279"/>
    </location>
</feature>
<dbReference type="GO" id="GO:0005730">
    <property type="term" value="C:nucleolus"/>
    <property type="evidence" value="ECO:0007669"/>
    <property type="project" value="TreeGrafter"/>
</dbReference>
<feature type="compositionally biased region" description="Low complexity" evidence="1">
    <location>
        <begin position="295"/>
        <end position="306"/>
    </location>
</feature>
<dbReference type="Proteomes" id="UP000722791">
    <property type="component" value="Unassembled WGS sequence"/>
</dbReference>
<feature type="compositionally biased region" description="Acidic residues" evidence="1">
    <location>
        <begin position="444"/>
        <end position="461"/>
    </location>
</feature>
<feature type="compositionally biased region" description="Basic and acidic residues" evidence="1">
    <location>
        <begin position="503"/>
        <end position="523"/>
    </location>
</feature>
<dbReference type="InterPro" id="IPR050656">
    <property type="entry name" value="PINX1"/>
</dbReference>
<dbReference type="EMBL" id="BNCQ01000074">
    <property type="protein sequence ID" value="GIM16128.1"/>
    <property type="molecule type" value="Genomic_DNA"/>
</dbReference>
<accession>A0A8J4LZP2</accession>
<feature type="compositionally biased region" description="Low complexity" evidence="1">
    <location>
        <begin position="89"/>
        <end position="102"/>
    </location>
</feature>
<feature type="region of interest" description="Disordered" evidence="1">
    <location>
        <begin position="86"/>
        <end position="154"/>
    </location>
</feature>
<sequence length="738" mass="78745">MKLPPGYVAGVGVQKATAYGGLGQKLMERMGWSKGQGLGKEKHGMKEAIEVKKKEDTLGVGANATSWNWENKYWEDAYNSAIKSINHETSSSSSSSSGSGRTDIGGDGTSSSGSSDSDSDSDSGGATRRRGKRARKGSTTAQATVATVNRDGTVASASAAELRIAAELAKDPWGRWGGRAGKMARIRAQEQEEADRARAKLGLPPVSTTAAPAGSESADSSSSSSSDEDNDGNRPSTSGRNAATVGGDKSREKSKRKVKATAEEMENGEKKKKKEKHGRVRTEGKKDNKAGGGSAAANGIGASDSAAPRKAAPKRVVMVIGNDAAIAARLRMFASFQPTPATGWWGAKMFVSAGMLESLEDEAACDQRLADAAQRLAEDQAAGRVALAGTAAVAAGQRRGFNEDDQTALYMRAHDFQRMGRRGLGKAELKVGGAKWEGTKKTFDDEEEEEEEEEEGNEGEEELQRSGGEGEPKAEAAVYYEGKVGGDEEQQTKKTKKKKKKDKEKADRDPAAHEDLRPTEKPEKKAKKERGRQQEQERQHQVELEATAAVDGAVKKSKRRRCADGTAVMAAGKAEERQGMQQQDNAAANRKPAILVSVVEPASAVAVAGDGASNGVAVAAKAAAPKPKWLKLARMVLKKSVERRVKLQKVVAELVQHAEEQHRQHRHHHKHNLDPRESGKKSGKAKVVEAEAGTAGSRDQNGSPWDHDSVREALERKVRKSNSGLAIDGKFLTMVGAS</sequence>
<feature type="region of interest" description="Disordered" evidence="1">
    <location>
        <begin position="172"/>
        <end position="311"/>
    </location>
</feature>
<dbReference type="SMART" id="SM00443">
    <property type="entry name" value="G_patch"/>
    <property type="match status" value="1"/>
</dbReference>
<keyword evidence="6" id="KW-1185">Reference proteome</keyword>
<evidence type="ECO:0000313" key="5">
    <source>
        <dbReference type="Proteomes" id="UP000722791"/>
    </source>
</evidence>
<feature type="domain" description="G-patch" evidence="2">
    <location>
        <begin position="19"/>
        <end position="65"/>
    </location>
</feature>
<dbReference type="AlphaFoldDB" id="A0A8J4LZP2"/>
<name>A0A8J4LZP2_9CHLO</name>
<feature type="compositionally biased region" description="Low complexity" evidence="1">
    <location>
        <begin position="213"/>
        <end position="225"/>
    </location>
</feature>
<gene>
    <name evidence="3" type="ORF">Vretifemale_19089</name>
    <name evidence="4" type="ORF">Vretimale_18783</name>
</gene>
<protein>
    <recommendedName>
        <fullName evidence="2">G-patch domain-containing protein</fullName>
    </recommendedName>
</protein>
<feature type="compositionally biased region" description="Basic and acidic residues" evidence="1">
    <location>
        <begin position="187"/>
        <end position="198"/>
    </location>
</feature>
<dbReference type="Proteomes" id="UP000747110">
    <property type="component" value="Unassembled WGS sequence"/>
</dbReference>
<dbReference type="PANTHER" id="PTHR23149">
    <property type="entry name" value="G PATCH DOMAIN CONTAINING PROTEIN"/>
    <property type="match status" value="1"/>
</dbReference>
<feature type="compositionally biased region" description="Basic and acidic residues" evidence="1">
    <location>
        <begin position="280"/>
        <end position="289"/>
    </location>
</feature>
<evidence type="ECO:0000313" key="4">
    <source>
        <dbReference type="EMBL" id="GIM16128.1"/>
    </source>
</evidence>
<evidence type="ECO:0000313" key="3">
    <source>
        <dbReference type="EMBL" id="GIL91495.1"/>
    </source>
</evidence>
<feature type="region of interest" description="Disordered" evidence="1">
    <location>
        <begin position="658"/>
        <end position="719"/>
    </location>
</feature>
<comment type="caution">
    <text evidence="4">The sequence shown here is derived from an EMBL/GenBank/DDBJ whole genome shotgun (WGS) entry which is preliminary data.</text>
</comment>
<organism evidence="4 5">
    <name type="scientific">Volvox reticuliferus</name>
    <dbReference type="NCBI Taxonomy" id="1737510"/>
    <lineage>
        <taxon>Eukaryota</taxon>
        <taxon>Viridiplantae</taxon>
        <taxon>Chlorophyta</taxon>
        <taxon>core chlorophytes</taxon>
        <taxon>Chlorophyceae</taxon>
        <taxon>CS clade</taxon>
        <taxon>Chlamydomonadales</taxon>
        <taxon>Volvocaceae</taxon>
        <taxon>Volvox</taxon>
    </lineage>
</organism>
<dbReference type="OrthoDB" id="29523at2759"/>
<feature type="compositionally biased region" description="Basic and acidic residues" evidence="1">
    <location>
        <begin position="462"/>
        <end position="474"/>
    </location>
</feature>
<evidence type="ECO:0000256" key="1">
    <source>
        <dbReference type="SAM" id="MobiDB-lite"/>
    </source>
</evidence>
<dbReference type="EMBL" id="BNCP01000065">
    <property type="protein sequence ID" value="GIL91495.1"/>
    <property type="molecule type" value="Genomic_DNA"/>
</dbReference>
<proteinExistence type="predicted"/>
<feature type="compositionally biased region" description="Basic residues" evidence="1">
    <location>
        <begin position="127"/>
        <end position="136"/>
    </location>
</feature>
<dbReference type="GO" id="GO:0003676">
    <property type="term" value="F:nucleic acid binding"/>
    <property type="evidence" value="ECO:0007669"/>
    <property type="project" value="InterPro"/>
</dbReference>
<dbReference type="PANTHER" id="PTHR23149:SF9">
    <property type="entry name" value="G PATCH DOMAIN-CONTAINING PROTEIN 4"/>
    <property type="match status" value="1"/>
</dbReference>
<feature type="compositionally biased region" description="Low complexity" evidence="1">
    <location>
        <begin position="109"/>
        <end position="126"/>
    </location>
</feature>
<feature type="region of interest" description="Disordered" evidence="1">
    <location>
        <begin position="436"/>
        <end position="563"/>
    </location>
</feature>
<evidence type="ECO:0000313" key="6">
    <source>
        <dbReference type="Proteomes" id="UP000747110"/>
    </source>
</evidence>
<dbReference type="PROSITE" id="PS50174">
    <property type="entry name" value="G_PATCH"/>
    <property type="match status" value="1"/>
</dbReference>
<feature type="compositionally biased region" description="Basic residues" evidence="1">
    <location>
        <begin position="493"/>
        <end position="502"/>
    </location>
</feature>
<evidence type="ECO:0000259" key="2">
    <source>
        <dbReference type="PROSITE" id="PS50174"/>
    </source>
</evidence>